<accession>A0A644WIN0</accession>
<evidence type="ECO:0000256" key="1">
    <source>
        <dbReference type="ARBA" id="ARBA00022448"/>
    </source>
</evidence>
<dbReference type="SUPFAM" id="SSF52540">
    <property type="entry name" value="P-loop containing nucleoside triphosphate hydrolases"/>
    <property type="match status" value="1"/>
</dbReference>
<dbReference type="PANTHER" id="PTHR42734">
    <property type="entry name" value="METAL TRANSPORT SYSTEM ATP-BINDING PROTEIN TM_0124-RELATED"/>
    <property type="match status" value="1"/>
</dbReference>
<dbReference type="Pfam" id="PF08973">
    <property type="entry name" value="TM1506"/>
    <property type="match status" value="1"/>
</dbReference>
<comment type="caution">
    <text evidence="5">The sequence shown here is derived from an EMBL/GenBank/DDBJ whole genome shotgun (WGS) entry which is preliminary data.</text>
</comment>
<dbReference type="SUPFAM" id="SSF53927">
    <property type="entry name" value="Cytidine deaminase-like"/>
    <property type="match status" value="1"/>
</dbReference>
<dbReference type="InterPro" id="IPR050153">
    <property type="entry name" value="Metal_Ion_Import_ABC"/>
</dbReference>
<dbReference type="EMBL" id="VSSQ01000977">
    <property type="protein sequence ID" value="MPM03725.1"/>
    <property type="molecule type" value="Genomic_DNA"/>
</dbReference>
<dbReference type="PROSITE" id="PS50893">
    <property type="entry name" value="ABC_TRANSPORTER_2"/>
    <property type="match status" value="1"/>
</dbReference>
<organism evidence="5">
    <name type="scientific">bioreactor metagenome</name>
    <dbReference type="NCBI Taxonomy" id="1076179"/>
    <lineage>
        <taxon>unclassified sequences</taxon>
        <taxon>metagenomes</taxon>
        <taxon>ecological metagenomes</taxon>
    </lineage>
</organism>
<dbReference type="AlphaFoldDB" id="A0A644WIN0"/>
<dbReference type="Gene3D" id="3.40.50.300">
    <property type="entry name" value="P-loop containing nucleotide triphosphate hydrolases"/>
    <property type="match status" value="1"/>
</dbReference>
<dbReference type="InterPro" id="IPR017871">
    <property type="entry name" value="ABC_transporter-like_CS"/>
</dbReference>
<dbReference type="SMART" id="SM00382">
    <property type="entry name" value="AAA"/>
    <property type="match status" value="1"/>
</dbReference>
<protein>
    <submittedName>
        <fullName evidence="5">Vitamin B12 import ATP-binding protein BtuD</fullName>
    </submittedName>
</protein>
<evidence type="ECO:0000313" key="5">
    <source>
        <dbReference type="EMBL" id="MPM03725.1"/>
    </source>
</evidence>
<dbReference type="InterPro" id="IPR016193">
    <property type="entry name" value="Cytidine_deaminase-like"/>
</dbReference>
<sequence>MAFFMELSVELYKKPLPEGTTLCVYNRDRLIFSDSGRWLTPLFALERFLATYSGERDCLCAHDTAAGKAAAVLMSRMGIKRCHINLVSDLAVAFFEEHGIVVSWEKRIERLACKTEELLADMTSEEEMYRLLRRRAKLVRGVSIEAKKVSFAYADQKPILENLSFSVEEGGRLIIQGDNGMGKTTLLNVLMGKLKPTGGVVLIDGKEPSTLAKRTIGYIKQQQTQEQYPVSAREVVSMAVDPNLDTKQQKWEIDTALRRTGVFEMADRNFFTLSGGERQKVSLSRTLCQKARLLLLDEPTSFLDAKSRTTLVEVLHSLTVDEMPTIVIVTHDKELEADLAWPVLRLEGRHA</sequence>
<dbReference type="InterPro" id="IPR003439">
    <property type="entry name" value="ABC_transporter-like_ATP-bd"/>
</dbReference>
<keyword evidence="2" id="KW-0547">Nucleotide-binding</keyword>
<dbReference type="InterPro" id="IPR015067">
    <property type="entry name" value="DUF1893_TM1506-like"/>
</dbReference>
<dbReference type="Pfam" id="PF00005">
    <property type="entry name" value="ABC_tran"/>
    <property type="match status" value="1"/>
</dbReference>
<dbReference type="GO" id="GO:0016887">
    <property type="term" value="F:ATP hydrolysis activity"/>
    <property type="evidence" value="ECO:0007669"/>
    <property type="project" value="InterPro"/>
</dbReference>
<reference evidence="5" key="1">
    <citation type="submission" date="2019-08" db="EMBL/GenBank/DDBJ databases">
        <authorList>
            <person name="Kucharzyk K."/>
            <person name="Murdoch R.W."/>
            <person name="Higgins S."/>
            <person name="Loffler F."/>
        </authorList>
    </citation>
    <scope>NUCLEOTIDE SEQUENCE</scope>
</reference>
<dbReference type="GO" id="GO:0005524">
    <property type="term" value="F:ATP binding"/>
    <property type="evidence" value="ECO:0007669"/>
    <property type="project" value="UniProtKB-KW"/>
</dbReference>
<name>A0A644WIN0_9ZZZZ</name>
<evidence type="ECO:0000256" key="2">
    <source>
        <dbReference type="ARBA" id="ARBA00022741"/>
    </source>
</evidence>
<keyword evidence="1" id="KW-0813">Transport</keyword>
<evidence type="ECO:0000259" key="4">
    <source>
        <dbReference type="PROSITE" id="PS50893"/>
    </source>
</evidence>
<keyword evidence="3 5" id="KW-0067">ATP-binding</keyword>
<dbReference type="InterPro" id="IPR037081">
    <property type="entry name" value="Hyp_TM1506"/>
</dbReference>
<proteinExistence type="predicted"/>
<evidence type="ECO:0000256" key="3">
    <source>
        <dbReference type="ARBA" id="ARBA00022840"/>
    </source>
</evidence>
<feature type="domain" description="ABC transporter" evidence="4">
    <location>
        <begin position="144"/>
        <end position="351"/>
    </location>
</feature>
<dbReference type="InterPro" id="IPR027417">
    <property type="entry name" value="P-loop_NTPase"/>
</dbReference>
<dbReference type="InterPro" id="IPR003593">
    <property type="entry name" value="AAA+_ATPase"/>
</dbReference>
<dbReference type="Gene3D" id="3.40.140.30">
    <property type="entry name" value="Hypothetical protein TM1506"/>
    <property type="match status" value="1"/>
</dbReference>
<dbReference type="PROSITE" id="PS00211">
    <property type="entry name" value="ABC_TRANSPORTER_1"/>
    <property type="match status" value="1"/>
</dbReference>
<gene>
    <name evidence="5" type="primary">btuD_120</name>
    <name evidence="5" type="ORF">SDC9_49992</name>
</gene>